<dbReference type="AlphaFoldDB" id="A0A438EHJ7"/>
<evidence type="ECO:0000313" key="5">
    <source>
        <dbReference type="Proteomes" id="UP000288805"/>
    </source>
</evidence>
<organism evidence="4 5">
    <name type="scientific">Vitis vinifera</name>
    <name type="common">Grape</name>
    <dbReference type="NCBI Taxonomy" id="29760"/>
    <lineage>
        <taxon>Eukaryota</taxon>
        <taxon>Viridiplantae</taxon>
        <taxon>Streptophyta</taxon>
        <taxon>Embryophyta</taxon>
        <taxon>Tracheophyta</taxon>
        <taxon>Spermatophyta</taxon>
        <taxon>Magnoliopsida</taxon>
        <taxon>eudicotyledons</taxon>
        <taxon>Gunneridae</taxon>
        <taxon>Pentapetalae</taxon>
        <taxon>rosids</taxon>
        <taxon>Vitales</taxon>
        <taxon>Vitaceae</taxon>
        <taxon>Viteae</taxon>
        <taxon>Vitis</taxon>
    </lineage>
</organism>
<proteinExistence type="predicted"/>
<feature type="compositionally biased region" description="Basic and acidic residues" evidence="1">
    <location>
        <begin position="162"/>
        <end position="181"/>
    </location>
</feature>
<evidence type="ECO:0000313" key="4">
    <source>
        <dbReference type="EMBL" id="RVW47199.1"/>
    </source>
</evidence>
<evidence type="ECO:0000256" key="2">
    <source>
        <dbReference type="SAM" id="Phobius"/>
    </source>
</evidence>
<gene>
    <name evidence="4" type="ORF">CK203_070143</name>
</gene>
<feature type="domain" description="DUF4283" evidence="3">
    <location>
        <begin position="35"/>
        <end position="100"/>
    </location>
</feature>
<dbReference type="PANTHER" id="PTHR33710">
    <property type="entry name" value="BNAC02G09200D PROTEIN"/>
    <property type="match status" value="1"/>
</dbReference>
<dbReference type="EMBL" id="QGNW01001287">
    <property type="protein sequence ID" value="RVW47199.1"/>
    <property type="molecule type" value="Genomic_DNA"/>
</dbReference>
<reference evidence="4 5" key="1">
    <citation type="journal article" date="2018" name="PLoS Genet.">
        <title>Population sequencing reveals clonal diversity and ancestral inbreeding in the grapevine cultivar Chardonnay.</title>
        <authorList>
            <person name="Roach M.J."/>
            <person name="Johnson D.L."/>
            <person name="Bohlmann J."/>
            <person name="van Vuuren H.J."/>
            <person name="Jones S.J."/>
            <person name="Pretorius I.S."/>
            <person name="Schmidt S.A."/>
            <person name="Borneman A.R."/>
        </authorList>
    </citation>
    <scope>NUCLEOTIDE SEQUENCE [LARGE SCALE GENOMIC DNA]</scope>
    <source>
        <strain evidence="5">cv. Chardonnay</strain>
        <tissue evidence="4">Leaf</tissue>
    </source>
</reference>
<dbReference type="InterPro" id="IPR025558">
    <property type="entry name" value="DUF4283"/>
</dbReference>
<evidence type="ECO:0000259" key="3">
    <source>
        <dbReference type="Pfam" id="PF14111"/>
    </source>
</evidence>
<dbReference type="PANTHER" id="PTHR33710:SF64">
    <property type="entry name" value="ENDONUCLEASE_EXONUCLEASE_PHOSPHATASE DOMAIN-CONTAINING PROTEIN"/>
    <property type="match status" value="1"/>
</dbReference>
<comment type="caution">
    <text evidence="4">The sequence shown here is derived from an EMBL/GenBank/DDBJ whole genome shotgun (WGS) entry which is preliminary data.</text>
</comment>
<dbReference type="Proteomes" id="UP000288805">
    <property type="component" value="Unassembled WGS sequence"/>
</dbReference>
<sequence length="522" mass="58690">MVFFAQFFELGFFKRSLNVSDADPSWRDGLGEDEIEKWGKFWAKSWDLKGNLGLAKLNKRKALLEFEDLEEARRVVSSGSCAWEGTQVRLEHWNPRSGCWVEGEERRDVWTERAGNRRGGRKLRCVPMVGMLAGVEEESAGTKMIVIAGRLGVRRIHARAARDEGLGEREARDAAPVRRWDGAAGGGSGRVETSPDLPDNPELGSSAILQKQSFLLRGRLRTRKLQGVVRLTETDRALEEESMRYGKGLVPGGKGKWGTLILILFFLIGLWGGSFSIILGIWMRRVGPIIQCGLTVYKAAMKGLRNVRNWEITATVTKGREMEGVGDIDDAQVDEKGETERLGTGQRAPNCNCPMKGGLNVHSGDKITVYDGQHCEKYRLGRFLGWKAVNAEGASGGIFICWDRRTLDMLDWEEGQFTLSCRFRNVKMGMSGFLRECMALLLRFLVSPSWIDQFSGINQCRLPRPVSDHFPIMLVGGGIRRGPTPFRFENMWLKAEGFKELVRSWWQGIELGVVLATSWLLR</sequence>
<keyword evidence="2" id="KW-0812">Transmembrane</keyword>
<keyword evidence="2" id="KW-0472">Membrane</keyword>
<keyword evidence="2" id="KW-1133">Transmembrane helix</keyword>
<accession>A0A438EHJ7</accession>
<protein>
    <recommendedName>
        <fullName evidence="3">DUF4283 domain-containing protein</fullName>
    </recommendedName>
</protein>
<name>A0A438EHJ7_VITVI</name>
<feature type="transmembrane region" description="Helical" evidence="2">
    <location>
        <begin position="257"/>
        <end position="282"/>
    </location>
</feature>
<feature type="region of interest" description="Disordered" evidence="1">
    <location>
        <begin position="162"/>
        <end position="202"/>
    </location>
</feature>
<evidence type="ECO:0000256" key="1">
    <source>
        <dbReference type="SAM" id="MobiDB-lite"/>
    </source>
</evidence>
<dbReference type="Pfam" id="PF14111">
    <property type="entry name" value="DUF4283"/>
    <property type="match status" value="1"/>
</dbReference>